<dbReference type="GO" id="GO:0016236">
    <property type="term" value="P:macroautophagy"/>
    <property type="evidence" value="ECO:0007669"/>
    <property type="project" value="TreeGrafter"/>
</dbReference>
<keyword evidence="7" id="KW-1185">Reference proteome</keyword>
<gene>
    <name evidence="6" type="ORF">L203_103431</name>
</gene>
<keyword evidence="4 5" id="KW-0472">Membrane</keyword>
<evidence type="ECO:0000256" key="4">
    <source>
        <dbReference type="ARBA" id="ARBA00023136"/>
    </source>
</evidence>
<dbReference type="Pfam" id="PF07264">
    <property type="entry name" value="EI24"/>
    <property type="match status" value="1"/>
</dbReference>
<evidence type="ECO:0000256" key="5">
    <source>
        <dbReference type="SAM" id="Phobius"/>
    </source>
</evidence>
<evidence type="ECO:0008006" key="8">
    <source>
        <dbReference type="Google" id="ProtNLM"/>
    </source>
</evidence>
<evidence type="ECO:0000256" key="3">
    <source>
        <dbReference type="ARBA" id="ARBA00022989"/>
    </source>
</evidence>
<feature type="transmembrane region" description="Helical" evidence="5">
    <location>
        <begin position="165"/>
        <end position="184"/>
    </location>
</feature>
<dbReference type="EMBL" id="CP143787">
    <property type="protein sequence ID" value="WVN88230.1"/>
    <property type="molecule type" value="Genomic_DNA"/>
</dbReference>
<dbReference type="Proteomes" id="UP000094043">
    <property type="component" value="Chromosome 4"/>
</dbReference>
<dbReference type="GO" id="GO:0005783">
    <property type="term" value="C:endoplasmic reticulum"/>
    <property type="evidence" value="ECO:0007669"/>
    <property type="project" value="TreeGrafter"/>
</dbReference>
<feature type="transmembrane region" description="Helical" evidence="5">
    <location>
        <begin position="127"/>
        <end position="145"/>
    </location>
</feature>
<accession>A0AAJ8M186</accession>
<reference evidence="6" key="3">
    <citation type="submission" date="2024-01" db="EMBL/GenBank/DDBJ databases">
        <authorList>
            <person name="Coelho M.A."/>
            <person name="David-Palma M."/>
            <person name="Shea T."/>
            <person name="Sun S."/>
            <person name="Cuomo C.A."/>
            <person name="Heitman J."/>
        </authorList>
    </citation>
    <scope>NUCLEOTIDE SEQUENCE</scope>
    <source>
        <strain evidence="6">CBS 7841</strain>
    </source>
</reference>
<dbReference type="GeneID" id="91087642"/>
<comment type="subcellular location">
    <subcellularLocation>
        <location evidence="1">Membrane</location>
        <topology evidence="1">Multi-pass membrane protein</topology>
    </subcellularLocation>
</comment>
<organism evidence="6 7">
    <name type="scientific">Cryptococcus depauperatus CBS 7841</name>
    <dbReference type="NCBI Taxonomy" id="1295531"/>
    <lineage>
        <taxon>Eukaryota</taxon>
        <taxon>Fungi</taxon>
        <taxon>Dikarya</taxon>
        <taxon>Basidiomycota</taxon>
        <taxon>Agaricomycotina</taxon>
        <taxon>Tremellomycetes</taxon>
        <taxon>Tremellales</taxon>
        <taxon>Cryptococcaceae</taxon>
        <taxon>Cryptococcus</taxon>
    </lineage>
</organism>
<evidence type="ECO:0000256" key="1">
    <source>
        <dbReference type="ARBA" id="ARBA00004141"/>
    </source>
</evidence>
<dbReference type="PANTHER" id="PTHR21389:SF0">
    <property type="entry name" value="ETOPOSIDE-INDUCED PROTEIN 2.4 HOMOLOG"/>
    <property type="match status" value="1"/>
</dbReference>
<dbReference type="GO" id="GO:0016020">
    <property type="term" value="C:membrane"/>
    <property type="evidence" value="ECO:0007669"/>
    <property type="project" value="UniProtKB-SubCell"/>
</dbReference>
<feature type="transmembrane region" description="Helical" evidence="5">
    <location>
        <begin position="299"/>
        <end position="326"/>
    </location>
</feature>
<protein>
    <recommendedName>
        <fullName evidence="8">Etoposide-induced protein 2.4 (EI24)</fullName>
    </recommendedName>
</protein>
<proteinExistence type="predicted"/>
<dbReference type="PANTHER" id="PTHR21389">
    <property type="entry name" value="P53 INDUCED PROTEIN"/>
    <property type="match status" value="1"/>
</dbReference>
<evidence type="ECO:0000313" key="6">
    <source>
        <dbReference type="EMBL" id="WVN88230.1"/>
    </source>
</evidence>
<reference evidence="6" key="1">
    <citation type="submission" date="2016-06" db="EMBL/GenBank/DDBJ databases">
        <authorList>
            <person name="Cuomo C."/>
            <person name="Litvintseva A."/>
            <person name="Heitman J."/>
            <person name="Chen Y."/>
            <person name="Sun S."/>
            <person name="Springer D."/>
            <person name="Dromer F."/>
            <person name="Young S."/>
            <person name="Zeng Q."/>
            <person name="Chapman S."/>
            <person name="Gujja S."/>
            <person name="Saif S."/>
            <person name="Birren B."/>
        </authorList>
    </citation>
    <scope>NUCLEOTIDE SEQUENCE</scope>
    <source>
        <strain evidence="6">CBS 7841</strain>
    </source>
</reference>
<feature type="transmembrane region" description="Helical" evidence="5">
    <location>
        <begin position="261"/>
        <end position="278"/>
    </location>
</feature>
<evidence type="ECO:0000256" key="2">
    <source>
        <dbReference type="ARBA" id="ARBA00022692"/>
    </source>
</evidence>
<evidence type="ECO:0000313" key="7">
    <source>
        <dbReference type="Proteomes" id="UP000094043"/>
    </source>
</evidence>
<reference evidence="6" key="2">
    <citation type="journal article" date="2022" name="Elife">
        <title>Obligate sexual reproduction of a homothallic fungus closely related to the Cryptococcus pathogenic species complex.</title>
        <authorList>
            <person name="Passer A.R."/>
            <person name="Clancey S.A."/>
            <person name="Shea T."/>
            <person name="David-Palma M."/>
            <person name="Averette A.F."/>
            <person name="Boekhout T."/>
            <person name="Porcel B.M."/>
            <person name="Nowrousian M."/>
            <person name="Cuomo C.A."/>
            <person name="Sun S."/>
            <person name="Heitman J."/>
            <person name="Coelho M.A."/>
        </authorList>
    </citation>
    <scope>NUCLEOTIDE SEQUENCE</scope>
    <source>
        <strain evidence="6">CBS 7841</strain>
    </source>
</reference>
<feature type="transmembrane region" description="Helical" evidence="5">
    <location>
        <begin position="232"/>
        <end position="255"/>
    </location>
</feature>
<name>A0AAJ8M186_9TREE</name>
<dbReference type="KEGG" id="cdep:91087642"/>
<dbReference type="InterPro" id="IPR059112">
    <property type="entry name" value="CysZ/EI24"/>
</dbReference>
<dbReference type="AlphaFoldDB" id="A0AAJ8M186"/>
<sequence>MIHRRHTVADQTLEDIPSASLHSTLPSLPRINTTFTPLHHPFRASLQVPPGRDAQQVLFDTRHTVTRMTGMAYNVGDGWQGSKGWTERARMVISGVRRGLDDALRFDKSLSLVWDDRELRTLVLKSTLMNLLSLLLLSLSSVVFSPLLVNPVSSTMQNRTKEIGMWYNILLSWPFFIVCFWVNASWGSAISKRAQTLLHPTYRHQPFSVSTPTRSQPVEDTKKMFKSKISTSVARVLLISDFTLVSRLIGLIPLIGKPGALAYMCIIDAYYFFEWTFLMKQWPLDYRISYIQDRLLYMFGLPAVLATSFGPPLVCMSIFALIYPLFVIQALQSRPPTRHSLLLSSTHIISSPLSSLSDPSPTDRRQRLVFPIFFLAKYALDLLGPGQEITENGVSIEPDEGTAQLAHLANYNPPFAMFSPAGPAQWIPVVRLASRNQNLSKPTDFTESRFLNPNSSRSDRLELTIGGLEDLS</sequence>
<keyword evidence="3 5" id="KW-1133">Transmembrane helix</keyword>
<dbReference type="RefSeq" id="XP_066068930.1">
    <property type="nucleotide sequence ID" value="XM_066212833.1"/>
</dbReference>
<keyword evidence="2 5" id="KW-0812">Transmembrane</keyword>